<dbReference type="SMART" id="SM00422">
    <property type="entry name" value="HTH_MERR"/>
    <property type="match status" value="1"/>
</dbReference>
<keyword evidence="4" id="KW-1185">Reference proteome</keyword>
<dbReference type="InterPro" id="IPR009061">
    <property type="entry name" value="DNA-bd_dom_put_sf"/>
</dbReference>
<dbReference type="GO" id="GO:0003677">
    <property type="term" value="F:DNA binding"/>
    <property type="evidence" value="ECO:0007669"/>
    <property type="project" value="InterPro"/>
</dbReference>
<dbReference type="InterPro" id="IPR000551">
    <property type="entry name" value="MerR-type_HTH_dom"/>
</dbReference>
<dbReference type="RefSeq" id="WP_066644500.1">
    <property type="nucleotide sequence ID" value="NZ_VWXL01000100.1"/>
</dbReference>
<organism evidence="3 4">
    <name type="scientific">Caproicibacter fermentans</name>
    <dbReference type="NCBI Taxonomy" id="2576756"/>
    <lineage>
        <taxon>Bacteria</taxon>
        <taxon>Bacillati</taxon>
        <taxon>Bacillota</taxon>
        <taxon>Clostridia</taxon>
        <taxon>Eubacteriales</taxon>
        <taxon>Acutalibacteraceae</taxon>
        <taxon>Caproicibacter</taxon>
    </lineage>
</organism>
<gene>
    <name evidence="3" type="ORF">CAFE_34600</name>
</gene>
<dbReference type="Proteomes" id="UP000469440">
    <property type="component" value="Unassembled WGS sequence"/>
</dbReference>
<dbReference type="SUPFAM" id="SSF46955">
    <property type="entry name" value="Putative DNA-binding domain"/>
    <property type="match status" value="1"/>
</dbReference>
<evidence type="ECO:0000259" key="2">
    <source>
        <dbReference type="SMART" id="SM00422"/>
    </source>
</evidence>
<dbReference type="CDD" id="cd02440">
    <property type="entry name" value="AdoMet_MTases"/>
    <property type="match status" value="1"/>
</dbReference>
<proteinExistence type="predicted"/>
<evidence type="ECO:0000313" key="4">
    <source>
        <dbReference type="Proteomes" id="UP000469440"/>
    </source>
</evidence>
<dbReference type="InterPro" id="IPR029063">
    <property type="entry name" value="SAM-dependent_MTases_sf"/>
</dbReference>
<dbReference type="SUPFAM" id="SSF53335">
    <property type="entry name" value="S-adenosyl-L-methionine-dependent methyltransferases"/>
    <property type="match status" value="1"/>
</dbReference>
<dbReference type="Gene3D" id="1.10.1660.10">
    <property type="match status" value="1"/>
</dbReference>
<dbReference type="Gene3D" id="3.40.50.150">
    <property type="entry name" value="Vaccinia Virus protein VP39"/>
    <property type="match status" value="1"/>
</dbReference>
<comment type="caution">
    <text evidence="3">The sequence shown here is derived from an EMBL/GenBank/DDBJ whole genome shotgun (WGS) entry which is preliminary data.</text>
</comment>
<dbReference type="Pfam" id="PF13847">
    <property type="entry name" value="Methyltransf_31"/>
    <property type="match status" value="1"/>
</dbReference>
<reference evidence="3 4" key="1">
    <citation type="submission" date="2019-09" db="EMBL/GenBank/DDBJ databases">
        <title>Genome sequence of Clostridium sp. EA1.</title>
        <authorList>
            <person name="Poehlein A."/>
            <person name="Bengelsdorf F.R."/>
            <person name="Daniel R."/>
        </authorList>
    </citation>
    <scope>NUCLEOTIDE SEQUENCE [LARGE SCALE GENOMIC DNA]</scope>
    <source>
        <strain evidence="3 4">EA1</strain>
    </source>
</reference>
<name>A0A6N8I433_9FIRM</name>
<keyword evidence="1" id="KW-0175">Coiled coil</keyword>
<accession>A0A6N8I433</accession>
<evidence type="ECO:0000256" key="1">
    <source>
        <dbReference type="SAM" id="Coils"/>
    </source>
</evidence>
<dbReference type="AlphaFoldDB" id="A0A6N8I433"/>
<dbReference type="Pfam" id="PF13411">
    <property type="entry name" value="MerR_1"/>
    <property type="match status" value="1"/>
</dbReference>
<dbReference type="OrthoDB" id="1770985at2"/>
<feature type="domain" description="HTH merR-type" evidence="2">
    <location>
        <begin position="1"/>
        <end position="68"/>
    </location>
</feature>
<protein>
    <recommendedName>
        <fullName evidence="2">HTH merR-type domain-containing protein</fullName>
    </recommendedName>
</protein>
<sequence length="405" mass="46560">MKIGAFARHNRVSIDTIRHYIDLELLIPQKIGKQYQFDLQCQKDFEEILYFKSLGFTLLEIKDIFIVKHLGKMTSFQREEFYQNIFKDKHEKVKMQIEALNREKSCLEDELHKLDGKREAKPFPMGISLNWLRLLCCHRCGGPLLLKEAAVEDNMILSGTLKCNCGVEYSIQDGILFVNPDKAVCEDRVPEPLSYIRHTDAAYLNHVYKTLEWTVQKIDFKGLSEKVVLELGSGSGFLLRRIYDDLPENTVYIAVDCNRGGLLSLKKILENAEKKKEIFFICCDFLELPLAEHSADLICDFAGSSNYGFDHSEFLLNSMERYFKKDAALFGSYIIFRNFSSDSLVPVDCRENFRVGPVGRKIEELGFLKQSDYLSDVVAKGGIYENYFQNGEKVLTYGFVGKRLG</sequence>
<feature type="coiled-coil region" evidence="1">
    <location>
        <begin position="90"/>
        <end position="117"/>
    </location>
</feature>
<evidence type="ECO:0000313" key="3">
    <source>
        <dbReference type="EMBL" id="MVB12718.1"/>
    </source>
</evidence>
<dbReference type="InterPro" id="IPR025714">
    <property type="entry name" value="Methyltranfer_dom"/>
</dbReference>
<dbReference type="EMBL" id="VWXL01000100">
    <property type="protein sequence ID" value="MVB12718.1"/>
    <property type="molecule type" value="Genomic_DNA"/>
</dbReference>
<dbReference type="GO" id="GO:0006355">
    <property type="term" value="P:regulation of DNA-templated transcription"/>
    <property type="evidence" value="ECO:0007669"/>
    <property type="project" value="InterPro"/>
</dbReference>